<organism evidence="2 3">
    <name type="scientific">Rhizobium giardinii</name>
    <dbReference type="NCBI Taxonomy" id="56731"/>
    <lineage>
        <taxon>Bacteria</taxon>
        <taxon>Pseudomonadati</taxon>
        <taxon>Pseudomonadota</taxon>
        <taxon>Alphaproteobacteria</taxon>
        <taxon>Hyphomicrobiales</taxon>
        <taxon>Rhizobiaceae</taxon>
        <taxon>Rhizobium/Agrobacterium group</taxon>
        <taxon>Rhizobium</taxon>
    </lineage>
</organism>
<proteinExistence type="predicted"/>
<keyword evidence="1" id="KW-0732">Signal</keyword>
<protein>
    <recommendedName>
        <fullName evidence="4">Histidine kinase</fullName>
    </recommendedName>
</protein>
<sequence length="164" mass="17215">MKKTIAAAVIAAFLPAAASHAATLNFPSDAPIASITIPDDWGPKETESGIDATSGDSAIYISIDIADGETTDKVVEDAVAFLEKNGVKIDASTQKESSEKLNGMDMTNLDWSGSDNDGDVSIGLSFLSPKEGKLLVITYWGTKGMQEQHGPELQAIITSLKAAE</sequence>
<reference evidence="2 3" key="1">
    <citation type="submission" date="2020-08" db="EMBL/GenBank/DDBJ databases">
        <title>Genomic Encyclopedia of Type Strains, Phase IV (KMG-V): Genome sequencing to study the core and pangenomes of soil and plant-associated prokaryotes.</title>
        <authorList>
            <person name="Whitman W."/>
        </authorList>
    </citation>
    <scope>NUCLEOTIDE SEQUENCE [LARGE SCALE GENOMIC DNA]</scope>
    <source>
        <strain evidence="2 3">SEMIA 4084</strain>
    </source>
</reference>
<gene>
    <name evidence="2" type="ORF">GGD55_004001</name>
</gene>
<dbReference type="EMBL" id="JACHBK010000009">
    <property type="protein sequence ID" value="MBB5537285.1"/>
    <property type="molecule type" value="Genomic_DNA"/>
</dbReference>
<feature type="chain" id="PRO_5031115919" description="Histidine kinase" evidence="1">
    <location>
        <begin position="22"/>
        <end position="164"/>
    </location>
</feature>
<dbReference type="Gene3D" id="3.40.1000.10">
    <property type="entry name" value="Mog1/PsbP, alpha/beta/alpha sandwich"/>
    <property type="match status" value="1"/>
</dbReference>
<evidence type="ECO:0000256" key="1">
    <source>
        <dbReference type="SAM" id="SignalP"/>
    </source>
</evidence>
<evidence type="ECO:0000313" key="2">
    <source>
        <dbReference type="EMBL" id="MBB5537285.1"/>
    </source>
</evidence>
<evidence type="ECO:0008006" key="4">
    <source>
        <dbReference type="Google" id="ProtNLM"/>
    </source>
</evidence>
<accession>A0A7W8UFM0</accession>
<feature type="signal peptide" evidence="1">
    <location>
        <begin position="1"/>
        <end position="21"/>
    </location>
</feature>
<dbReference type="RefSeq" id="WP_018329472.1">
    <property type="nucleotide sequence ID" value="NZ_JACHBK010000009.1"/>
</dbReference>
<comment type="caution">
    <text evidence="2">The sequence shown here is derived from an EMBL/GenBank/DDBJ whole genome shotgun (WGS) entry which is preliminary data.</text>
</comment>
<dbReference type="Proteomes" id="UP000585507">
    <property type="component" value="Unassembled WGS sequence"/>
</dbReference>
<name>A0A7W8UFM0_9HYPH</name>
<keyword evidence="3" id="KW-1185">Reference proteome</keyword>
<evidence type="ECO:0000313" key="3">
    <source>
        <dbReference type="Proteomes" id="UP000585507"/>
    </source>
</evidence>
<dbReference type="AlphaFoldDB" id="A0A7W8UFM0"/>